<comment type="caution">
    <text evidence="2">The sequence shown here is derived from an EMBL/GenBank/DDBJ whole genome shotgun (WGS) entry which is preliminary data.</text>
</comment>
<evidence type="ECO:0000313" key="2">
    <source>
        <dbReference type="EMBL" id="RIB18565.1"/>
    </source>
</evidence>
<proteinExistence type="predicted"/>
<keyword evidence="3" id="KW-1185">Reference proteome</keyword>
<dbReference type="OrthoDB" id="2435109at2759"/>
<evidence type="ECO:0000313" key="3">
    <source>
        <dbReference type="Proteomes" id="UP000266673"/>
    </source>
</evidence>
<dbReference type="EMBL" id="QKWP01000532">
    <property type="protein sequence ID" value="RIB18565.1"/>
    <property type="molecule type" value="Genomic_DNA"/>
</dbReference>
<dbReference type="Gene3D" id="1.20.5.170">
    <property type="match status" value="1"/>
</dbReference>
<dbReference type="AlphaFoldDB" id="A0A397V805"/>
<protein>
    <submittedName>
        <fullName evidence="2">Uncharacterized protein</fullName>
    </submittedName>
</protein>
<reference evidence="2 3" key="1">
    <citation type="submission" date="2018-06" db="EMBL/GenBank/DDBJ databases">
        <title>Comparative genomics reveals the genomic features of Rhizophagus irregularis, R. cerebriforme, R. diaphanum and Gigaspora rosea, and their symbiotic lifestyle signature.</title>
        <authorList>
            <person name="Morin E."/>
            <person name="San Clemente H."/>
            <person name="Chen E.C.H."/>
            <person name="De La Providencia I."/>
            <person name="Hainaut M."/>
            <person name="Kuo A."/>
            <person name="Kohler A."/>
            <person name="Murat C."/>
            <person name="Tang N."/>
            <person name="Roy S."/>
            <person name="Loubradou J."/>
            <person name="Henrissat B."/>
            <person name="Grigoriev I.V."/>
            <person name="Corradi N."/>
            <person name="Roux C."/>
            <person name="Martin F.M."/>
        </authorList>
    </citation>
    <scope>NUCLEOTIDE SEQUENCE [LARGE SCALE GENOMIC DNA]</scope>
    <source>
        <strain evidence="2 3">DAOM 194757</strain>
    </source>
</reference>
<name>A0A397V805_9GLOM</name>
<sequence length="129" mass="14755">MPNTQSKIDLLKKLNSKLQAENTELRNENAKVKHENAELRQDLEGHESRITKLEQVKKEKSISTINSNNIPDALLFDIFDNTSNSDIYQESLTQPKPLIISRYHALLIYKSKSLKDKAVDNFVTSVSLE</sequence>
<accession>A0A397V805</accession>
<keyword evidence="1" id="KW-0175">Coiled coil</keyword>
<organism evidence="2 3">
    <name type="scientific">Gigaspora rosea</name>
    <dbReference type="NCBI Taxonomy" id="44941"/>
    <lineage>
        <taxon>Eukaryota</taxon>
        <taxon>Fungi</taxon>
        <taxon>Fungi incertae sedis</taxon>
        <taxon>Mucoromycota</taxon>
        <taxon>Glomeromycotina</taxon>
        <taxon>Glomeromycetes</taxon>
        <taxon>Diversisporales</taxon>
        <taxon>Gigasporaceae</taxon>
        <taxon>Gigaspora</taxon>
    </lineage>
</organism>
<gene>
    <name evidence="2" type="ORF">C2G38_2184267</name>
</gene>
<dbReference type="Proteomes" id="UP000266673">
    <property type="component" value="Unassembled WGS sequence"/>
</dbReference>
<feature type="coiled-coil region" evidence="1">
    <location>
        <begin position="8"/>
        <end position="56"/>
    </location>
</feature>
<evidence type="ECO:0000256" key="1">
    <source>
        <dbReference type="SAM" id="Coils"/>
    </source>
</evidence>